<dbReference type="Proteomes" id="UP000005801">
    <property type="component" value="Unassembled WGS sequence"/>
</dbReference>
<proteinExistence type="predicted"/>
<feature type="region of interest" description="Disordered" evidence="1">
    <location>
        <begin position="24"/>
        <end position="83"/>
    </location>
</feature>
<sequence length="799" mass="84168">MGRPATASLQALALAALWTGSVMACAPPQGPQAEASDDEAGSEADTGDDTGDDGGEGQPEDEPLPPLGERPEDHDCRLEGRPAEALPGLRARVPEPWTALGTSFPAAVQILPAPGEQLVPSLLVVEADGAIWQARPEHPSLADVPPTKVLDLGPRVAAPSPDLPQRRGLMAAAVAPDATAVFVHYQRANSPQRTRVARYPLELQANGDLDIDVNAELVVLDIDHEGWLALGGGLSFDADGMLLIGTGDDAAAAPTSPESSPATDPLDPRGAVLRVDVSAPGSGYAVPADNPFAGSDAGADEVYAVGLHDPRLCFAGPAGASWCVDRGSGLRDELNRVEAGRDYGWPRVEGYLCTGSGGECDPALTLGPHADYGFDDFEPTISHCELRGGLVYAGASLGADALGLDPGQGLDGAVLFGDRCSGRIWGLRPEVGPGAFEVVGWLESDTPNAAGVGVLALGADSAGEPWLIDSAGGLAQLTLDPHGVPGSLPTTLSTTSCFAPDFSPDPELVPFQVASALWSDGLSKRRYLVLPPDERIEAFPDGRWSFPEGSVLIKTFSADDGDAPVETRFMVRRNGVWTFYSYRWREDLSDADLLAGGDTRDLGSFEWAFPARADCQTCHGFASGRPLGPTTVQMNRAVRYGDRSESVEAQQLDALVEAGYLAFADGFVETQQGESVAPQLPALPDFRDTDLPVDVRARAYMHANCSHCHHPEWMRPDLRYPTSLADTGVCEPSEFPNPWTDEGSPALPRVAPGDPEGSILWLRTGTRDEGKMPALGSALVDPTGHALLGAWIESLSTCP</sequence>
<comment type="caution">
    <text evidence="4">The sequence shown here is derived from an EMBL/GenBank/DDBJ whole genome shotgun (WGS) entry which is preliminary data.</text>
</comment>
<evidence type="ECO:0000256" key="1">
    <source>
        <dbReference type="SAM" id="MobiDB-lite"/>
    </source>
</evidence>
<evidence type="ECO:0000256" key="2">
    <source>
        <dbReference type="SAM" id="SignalP"/>
    </source>
</evidence>
<evidence type="ECO:0000313" key="4">
    <source>
        <dbReference type="EMBL" id="EDM78179.1"/>
    </source>
</evidence>
<dbReference type="PROSITE" id="PS51257">
    <property type="entry name" value="PROKAR_LIPOPROTEIN"/>
    <property type="match status" value="1"/>
</dbReference>
<dbReference type="SUPFAM" id="SSF50952">
    <property type="entry name" value="Soluble quinoprotein glucose dehydrogenase"/>
    <property type="match status" value="1"/>
</dbReference>
<dbReference type="InterPro" id="IPR011041">
    <property type="entry name" value="Quinoprot_gluc/sorb_DH_b-prop"/>
</dbReference>
<feature type="compositionally biased region" description="Basic and acidic residues" evidence="1">
    <location>
        <begin position="69"/>
        <end position="82"/>
    </location>
</feature>
<dbReference type="InterPro" id="IPR012938">
    <property type="entry name" value="Glc/Sorbosone_DH"/>
</dbReference>
<organism evidence="4 5">
    <name type="scientific">Plesiocystis pacifica SIR-1</name>
    <dbReference type="NCBI Taxonomy" id="391625"/>
    <lineage>
        <taxon>Bacteria</taxon>
        <taxon>Pseudomonadati</taxon>
        <taxon>Myxococcota</taxon>
        <taxon>Polyangia</taxon>
        <taxon>Nannocystales</taxon>
        <taxon>Nannocystaceae</taxon>
        <taxon>Plesiocystis</taxon>
    </lineage>
</organism>
<feature type="compositionally biased region" description="Acidic residues" evidence="1">
    <location>
        <begin position="35"/>
        <end position="63"/>
    </location>
</feature>
<feature type="chain" id="PRO_5002697617" description="Glucose/Sorbosone dehydrogenase domain-containing protein" evidence="2">
    <location>
        <begin position="25"/>
        <end position="799"/>
    </location>
</feature>
<dbReference type="Pfam" id="PF07995">
    <property type="entry name" value="GSDH"/>
    <property type="match status" value="1"/>
</dbReference>
<evidence type="ECO:0000313" key="5">
    <source>
        <dbReference type="Proteomes" id="UP000005801"/>
    </source>
</evidence>
<accession>A6G7H0</accession>
<reference evidence="4 5" key="1">
    <citation type="submission" date="2007-06" db="EMBL/GenBank/DDBJ databases">
        <authorList>
            <person name="Shimkets L."/>
            <person name="Ferriera S."/>
            <person name="Johnson J."/>
            <person name="Kravitz S."/>
            <person name="Beeson K."/>
            <person name="Sutton G."/>
            <person name="Rogers Y.-H."/>
            <person name="Friedman R."/>
            <person name="Frazier M."/>
            <person name="Venter J.C."/>
        </authorList>
    </citation>
    <scope>NUCLEOTIDE SEQUENCE [LARGE SCALE GENOMIC DNA]</scope>
    <source>
        <strain evidence="4 5">SIR-1</strain>
    </source>
</reference>
<dbReference type="STRING" id="391625.PPSIR1_00560"/>
<keyword evidence="2" id="KW-0732">Signal</keyword>
<dbReference type="InterPro" id="IPR011042">
    <property type="entry name" value="6-blade_b-propeller_TolB-like"/>
</dbReference>
<gene>
    <name evidence="4" type="ORF">PPSIR1_00560</name>
</gene>
<dbReference type="PANTHER" id="PTHR19328">
    <property type="entry name" value="HEDGEHOG-INTERACTING PROTEIN"/>
    <property type="match status" value="1"/>
</dbReference>
<dbReference type="eggNOG" id="COG2133">
    <property type="taxonomic scope" value="Bacteria"/>
</dbReference>
<dbReference type="PANTHER" id="PTHR19328:SF75">
    <property type="entry name" value="ALDOSE SUGAR DEHYDROGENASE YLII"/>
    <property type="match status" value="1"/>
</dbReference>
<dbReference type="OrthoDB" id="9770043at2"/>
<dbReference type="AlphaFoldDB" id="A6G7H0"/>
<feature type="region of interest" description="Disordered" evidence="1">
    <location>
        <begin position="249"/>
        <end position="268"/>
    </location>
</feature>
<keyword evidence="5" id="KW-1185">Reference proteome</keyword>
<evidence type="ECO:0000259" key="3">
    <source>
        <dbReference type="Pfam" id="PF07995"/>
    </source>
</evidence>
<dbReference type="EMBL" id="ABCS01000034">
    <property type="protein sequence ID" value="EDM78179.1"/>
    <property type="molecule type" value="Genomic_DNA"/>
</dbReference>
<feature type="domain" description="Glucose/Sorbosone dehydrogenase" evidence="3">
    <location>
        <begin position="165"/>
        <end position="349"/>
    </location>
</feature>
<name>A6G7H0_9BACT</name>
<dbReference type="Gene3D" id="2.120.10.30">
    <property type="entry name" value="TolB, C-terminal domain"/>
    <property type="match status" value="1"/>
</dbReference>
<feature type="compositionally biased region" description="Low complexity" evidence="1">
    <location>
        <begin position="249"/>
        <end position="265"/>
    </location>
</feature>
<feature type="signal peptide" evidence="2">
    <location>
        <begin position="1"/>
        <end position="24"/>
    </location>
</feature>
<protein>
    <recommendedName>
        <fullName evidence="3">Glucose/Sorbosone dehydrogenase domain-containing protein</fullName>
    </recommendedName>
</protein>
<dbReference type="RefSeq" id="WP_006972665.1">
    <property type="nucleotide sequence ID" value="NZ_ABCS01000034.1"/>
</dbReference>